<dbReference type="GO" id="GO:0005829">
    <property type="term" value="C:cytosol"/>
    <property type="evidence" value="ECO:0007669"/>
    <property type="project" value="TreeGrafter"/>
</dbReference>
<gene>
    <name evidence="1" type="ORF">DBRI00130_LOCUS43902</name>
</gene>
<sequence length="268" mass="30142">MKPTTTTQQVVSTTKVVGGGGVPQKKAAIVRQDGKRKQGGDGTSGWVWYAGRALYEYLMLQYNNDIDIDNNNVPLRGMSILEFGSGTGWLAIELALKGAMVTATDRMDAMPLLIQNIATNIERFVVGSRNSEEHDELFLEVHCLEWISNSDLIKEEIEGSDDVDDGGGESNHQLFQYNNNNLMMIPGKWDLIVGSDLIYISEHYKALLETLARHDCKHYILAYEERKPAEEIMFLKMSSNYSFQTNRSLAGINPETGNRVWIVRMEKS</sequence>
<dbReference type="GO" id="GO:0032991">
    <property type="term" value="C:protein-containing complex"/>
    <property type="evidence" value="ECO:0007669"/>
    <property type="project" value="TreeGrafter"/>
</dbReference>
<dbReference type="SUPFAM" id="SSF53335">
    <property type="entry name" value="S-adenosyl-L-methionine-dependent methyltransferases"/>
    <property type="match status" value="1"/>
</dbReference>
<accession>A0A7S4T7S5</accession>
<dbReference type="Pfam" id="PF10294">
    <property type="entry name" value="Methyltransf_16"/>
    <property type="match status" value="2"/>
</dbReference>
<dbReference type="PANTHER" id="PTHR14614">
    <property type="entry name" value="HEPATOCELLULAR CARCINOMA-ASSOCIATED ANTIGEN"/>
    <property type="match status" value="1"/>
</dbReference>
<dbReference type="Gene3D" id="3.40.50.150">
    <property type="entry name" value="Vaccinia Virus protein VP39"/>
    <property type="match status" value="1"/>
</dbReference>
<dbReference type="EMBL" id="HBNS01060929">
    <property type="protein sequence ID" value="CAE4668402.1"/>
    <property type="molecule type" value="Transcribed_RNA"/>
</dbReference>
<evidence type="ECO:0000313" key="1">
    <source>
        <dbReference type="EMBL" id="CAE4668402.1"/>
    </source>
</evidence>
<proteinExistence type="predicted"/>
<organism evidence="1">
    <name type="scientific">Ditylum brightwellii</name>
    <dbReference type="NCBI Taxonomy" id="49249"/>
    <lineage>
        <taxon>Eukaryota</taxon>
        <taxon>Sar</taxon>
        <taxon>Stramenopiles</taxon>
        <taxon>Ochrophyta</taxon>
        <taxon>Bacillariophyta</taxon>
        <taxon>Mediophyceae</taxon>
        <taxon>Lithodesmiophycidae</taxon>
        <taxon>Lithodesmiales</taxon>
        <taxon>Lithodesmiaceae</taxon>
        <taxon>Ditylum</taxon>
    </lineage>
</organism>
<protein>
    <recommendedName>
        <fullName evidence="2">Calmodulin-lysine N-methyltransferase</fullName>
    </recommendedName>
</protein>
<evidence type="ECO:0008006" key="2">
    <source>
        <dbReference type="Google" id="ProtNLM"/>
    </source>
</evidence>
<name>A0A7S4T7S5_9STRA</name>
<dbReference type="PANTHER" id="PTHR14614:SF109">
    <property type="entry name" value="RIBOSOMAL LYSINE N-METHYLTRANSFERASE 5"/>
    <property type="match status" value="1"/>
</dbReference>
<dbReference type="InterPro" id="IPR029063">
    <property type="entry name" value="SAM-dependent_MTases_sf"/>
</dbReference>
<dbReference type="InterPro" id="IPR019410">
    <property type="entry name" value="Methyltransf_16"/>
</dbReference>
<dbReference type="AlphaFoldDB" id="A0A7S4T7S5"/>
<reference evidence="1" key="1">
    <citation type="submission" date="2021-01" db="EMBL/GenBank/DDBJ databases">
        <authorList>
            <person name="Corre E."/>
            <person name="Pelletier E."/>
            <person name="Niang G."/>
            <person name="Scheremetjew M."/>
            <person name="Finn R."/>
            <person name="Kale V."/>
            <person name="Holt S."/>
            <person name="Cochrane G."/>
            <person name="Meng A."/>
            <person name="Brown T."/>
            <person name="Cohen L."/>
        </authorList>
    </citation>
    <scope>NUCLEOTIDE SEQUENCE</scope>
    <source>
        <strain evidence="1">GSO104</strain>
    </source>
</reference>